<accession>W7UYF3</accession>
<feature type="transmembrane region" description="Helical" evidence="1">
    <location>
        <begin position="30"/>
        <end position="49"/>
    </location>
</feature>
<comment type="caution">
    <text evidence="2">The sequence shown here is derived from an EMBL/GenBank/DDBJ whole genome shotgun (WGS) entry which is preliminary data.</text>
</comment>
<evidence type="ECO:0000313" key="2">
    <source>
        <dbReference type="EMBL" id="EWM53452.1"/>
    </source>
</evidence>
<evidence type="ECO:0000313" key="3">
    <source>
        <dbReference type="Proteomes" id="UP000019365"/>
    </source>
</evidence>
<gene>
    <name evidence="2" type="ORF">RF007C_07155</name>
</gene>
<name>W7UYF3_RUMFL</name>
<dbReference type="AlphaFoldDB" id="W7UYF3"/>
<dbReference type="EMBL" id="ATAX01000025">
    <property type="protein sequence ID" value="EWM53452.1"/>
    <property type="molecule type" value="Genomic_DNA"/>
</dbReference>
<dbReference type="InterPro" id="IPR010001">
    <property type="entry name" value="BofA"/>
</dbReference>
<dbReference type="PATRIC" id="fig|1341157.4.peg.1856"/>
<proteinExistence type="predicted"/>
<dbReference type="RefSeq" id="WP_037299301.1">
    <property type="nucleotide sequence ID" value="NZ_ATAX01000025.1"/>
</dbReference>
<protein>
    <recommendedName>
        <fullName evidence="4">Pro-sigmaK processing inhibitor BofA</fullName>
    </recommendedName>
</protein>
<dbReference type="Pfam" id="PF07441">
    <property type="entry name" value="BofA"/>
    <property type="match status" value="1"/>
</dbReference>
<feature type="transmembrane region" description="Helical" evidence="1">
    <location>
        <begin position="6"/>
        <end position="23"/>
    </location>
</feature>
<sequence>MDTEWIFSGICVAVTFIMLIYYLKREKKIISAIVGALTGEAALFIVNKYGNMIDIDIPLNLFNFLGSAVLGAPFVVFLVIMNFL</sequence>
<evidence type="ECO:0000256" key="1">
    <source>
        <dbReference type="SAM" id="Phobius"/>
    </source>
</evidence>
<keyword evidence="1" id="KW-1133">Transmembrane helix</keyword>
<organism evidence="2 3">
    <name type="scientific">Ruminococcus flavefaciens 007c</name>
    <dbReference type="NCBI Taxonomy" id="1341157"/>
    <lineage>
        <taxon>Bacteria</taxon>
        <taxon>Bacillati</taxon>
        <taxon>Bacillota</taxon>
        <taxon>Clostridia</taxon>
        <taxon>Eubacteriales</taxon>
        <taxon>Oscillospiraceae</taxon>
        <taxon>Ruminococcus</taxon>
    </lineage>
</organism>
<keyword evidence="1" id="KW-0472">Membrane</keyword>
<reference evidence="2 3" key="1">
    <citation type="journal article" date="2014" name="PLoS ONE">
        <title>Rumen cellulosomics: divergent fiber-degrading strategies revealed by comparative genome-wide analysis of six ruminococcal strains.</title>
        <authorList>
            <person name="Dassa B."/>
            <person name="Borovok I."/>
            <person name="Ruimy-Israeli V."/>
            <person name="Lamed R."/>
            <person name="Flint H.J."/>
            <person name="Duncan S.H."/>
            <person name="Henrissat B."/>
            <person name="Coutinho P."/>
            <person name="Morrison M."/>
            <person name="Mosoni P."/>
            <person name="Yeoman C.J."/>
            <person name="White B.A."/>
            <person name="Bayer E.A."/>
        </authorList>
    </citation>
    <scope>NUCLEOTIDE SEQUENCE [LARGE SCALE GENOMIC DNA]</scope>
    <source>
        <strain evidence="2 3">007c</strain>
    </source>
</reference>
<feature type="transmembrane region" description="Helical" evidence="1">
    <location>
        <begin position="61"/>
        <end position="83"/>
    </location>
</feature>
<dbReference type="OrthoDB" id="1822702at2"/>
<dbReference type="Proteomes" id="UP000019365">
    <property type="component" value="Unassembled WGS sequence"/>
</dbReference>
<keyword evidence="1" id="KW-0812">Transmembrane</keyword>
<keyword evidence="3" id="KW-1185">Reference proteome</keyword>
<evidence type="ECO:0008006" key="4">
    <source>
        <dbReference type="Google" id="ProtNLM"/>
    </source>
</evidence>